<dbReference type="Gene3D" id="3.40.50.720">
    <property type="entry name" value="NAD(P)-binding Rossmann-like Domain"/>
    <property type="match status" value="1"/>
</dbReference>
<sequence length="118" mass="12268">MTYRRSSVAVLGSGLIGADLAGKLQRSLTLDCRLVAGRNQESLGLRRAAEMGCPTSDRGLAALLESGPFDVVFDASNADDHAAQPKSSRQTPRARPPSPAGNSPPGTRAATELSPRPA</sequence>
<evidence type="ECO:0000256" key="1">
    <source>
        <dbReference type="SAM" id="MobiDB-lite"/>
    </source>
</evidence>
<accession>A0A919V0E3</accession>
<dbReference type="EMBL" id="BOOU01000024">
    <property type="protein sequence ID" value="GII76603.1"/>
    <property type="molecule type" value="Genomic_DNA"/>
</dbReference>
<protein>
    <submittedName>
        <fullName evidence="2">Uncharacterized protein</fullName>
    </submittedName>
</protein>
<reference evidence="2" key="1">
    <citation type="submission" date="2021-01" db="EMBL/GenBank/DDBJ databases">
        <title>Whole genome shotgun sequence of Sphaerisporangium rufum NBRC 109079.</title>
        <authorList>
            <person name="Komaki H."/>
            <person name="Tamura T."/>
        </authorList>
    </citation>
    <scope>NUCLEOTIDE SEQUENCE</scope>
    <source>
        <strain evidence="2">NBRC 109079</strain>
    </source>
</reference>
<name>A0A919V0E3_9ACTN</name>
<dbReference type="Proteomes" id="UP000655287">
    <property type="component" value="Unassembled WGS sequence"/>
</dbReference>
<organism evidence="2 3">
    <name type="scientific">Sphaerisporangium rufum</name>
    <dbReference type="NCBI Taxonomy" id="1381558"/>
    <lineage>
        <taxon>Bacteria</taxon>
        <taxon>Bacillati</taxon>
        <taxon>Actinomycetota</taxon>
        <taxon>Actinomycetes</taxon>
        <taxon>Streptosporangiales</taxon>
        <taxon>Streptosporangiaceae</taxon>
        <taxon>Sphaerisporangium</taxon>
    </lineage>
</organism>
<comment type="caution">
    <text evidence="2">The sequence shown here is derived from an EMBL/GenBank/DDBJ whole genome shotgun (WGS) entry which is preliminary data.</text>
</comment>
<dbReference type="SUPFAM" id="SSF51735">
    <property type="entry name" value="NAD(P)-binding Rossmann-fold domains"/>
    <property type="match status" value="1"/>
</dbReference>
<proteinExistence type="predicted"/>
<feature type="region of interest" description="Disordered" evidence="1">
    <location>
        <begin position="75"/>
        <end position="118"/>
    </location>
</feature>
<evidence type="ECO:0000313" key="3">
    <source>
        <dbReference type="Proteomes" id="UP000655287"/>
    </source>
</evidence>
<dbReference type="InterPro" id="IPR036291">
    <property type="entry name" value="NAD(P)-bd_dom_sf"/>
</dbReference>
<dbReference type="AlphaFoldDB" id="A0A919V0E3"/>
<gene>
    <name evidence="2" type="ORF">Sru01_15850</name>
</gene>
<keyword evidence="3" id="KW-1185">Reference proteome</keyword>
<evidence type="ECO:0000313" key="2">
    <source>
        <dbReference type="EMBL" id="GII76603.1"/>
    </source>
</evidence>